<evidence type="ECO:0000259" key="2">
    <source>
        <dbReference type="Pfam" id="PF17289"/>
    </source>
</evidence>
<proteinExistence type="predicted"/>
<sequence length="646" mass="72843">MPSPFPWERRMEIRSGIDKAFDLLDRLNTHLTTGAKLHPAAREAIVRLAGSTDPEAMVKAITAFAEGMKADYVRRITDTASRDLGAFAEVMNYDQPPAYHHQFICDHLMMAERGELTHFTLSAPPGHAKPIWEDSRVIAKLDKDYKTKKGKYFGKNQYGKKTTLKDVEPGWLVWTHKKRWKKVTEVHEQGVLPVLVIITNAGSVLRAEQSHPLLTSRGWVEAGALQVGDRILTTSPSERVNAFKEVEFYDGTVYTTETVMHVGHGGHVPCRCLTVEEDASFVAEGLIVHNSTYASHLFGAWYMGNHPDDRFLQAGNTQSFVDDNISAKVRGYLREPVYQAVFPEVTISREKSSLKNWRIEGRKGDYTGRGVGGAIAGLRANYANVDDPIATREAAESENEREKTWNWFEDDFSTRLLPGAPMSIIATRWHEDDIIGRLKARQKDKKDDKWEFINLPAIAEEDDPLGRAPGEALWPEFFTLEFLMDLRAESSGKKWNSLYQGHPFDADGGVFNIEWMARYKTLPDADQIKKVTISVDCAQKPTQRSDYTAISVWIESHIGKHYLVNMVRRRMEFTDMARTINLLARRYGAHEILVEEGGAGVQYIQTHSGRDGRKRKAPCPVTPIPLSPVNTKAFRLDGCVPMIKAG</sequence>
<dbReference type="Pfam" id="PF03237">
    <property type="entry name" value="Terminase_6N"/>
    <property type="match status" value="1"/>
</dbReference>
<keyword evidence="1" id="KW-1188">Viral release from host cell</keyword>
<accession>A0A4Z0F505</accession>
<dbReference type="InterPro" id="IPR036844">
    <property type="entry name" value="Hint_dom_sf"/>
</dbReference>
<protein>
    <recommendedName>
        <fullName evidence="2">Terminase large subunit gp17-like C-terminal domain-containing protein</fullName>
    </recommendedName>
</protein>
<keyword evidence="4" id="KW-1185">Reference proteome</keyword>
<dbReference type="InterPro" id="IPR030934">
    <property type="entry name" value="Intein_C"/>
</dbReference>
<dbReference type="CDD" id="cd00081">
    <property type="entry name" value="Hint"/>
    <property type="match status" value="1"/>
</dbReference>
<dbReference type="EMBL" id="SRIO01000030">
    <property type="protein sequence ID" value="TFZ81288.1"/>
    <property type="molecule type" value="Genomic_DNA"/>
</dbReference>
<evidence type="ECO:0000256" key="1">
    <source>
        <dbReference type="ARBA" id="ARBA00022612"/>
    </source>
</evidence>
<dbReference type="OrthoDB" id="9771580at2"/>
<dbReference type="InterPro" id="IPR035421">
    <property type="entry name" value="Terminase_6C"/>
</dbReference>
<evidence type="ECO:0000313" key="3">
    <source>
        <dbReference type="EMBL" id="TFZ81288.1"/>
    </source>
</evidence>
<comment type="caution">
    <text evidence="3">The sequence shown here is derived from an EMBL/GenBank/DDBJ whole genome shotgun (WGS) entry which is preliminary data.</text>
</comment>
<organism evidence="3 4">
    <name type="scientific">Candidatus Macondimonas diazotrophica</name>
    <dbReference type="NCBI Taxonomy" id="2305248"/>
    <lineage>
        <taxon>Bacteria</taxon>
        <taxon>Pseudomonadati</taxon>
        <taxon>Pseudomonadota</taxon>
        <taxon>Gammaproteobacteria</taxon>
        <taxon>Chromatiales</taxon>
        <taxon>Ectothiorhodospiraceae</taxon>
        <taxon>Candidatus Macondimonas</taxon>
    </lineage>
</organism>
<dbReference type="Gene3D" id="2.170.16.10">
    <property type="entry name" value="Hedgehog/Intein (Hint) domain"/>
    <property type="match status" value="1"/>
</dbReference>
<gene>
    <name evidence="3" type="ORF">E4680_13050</name>
</gene>
<dbReference type="Proteomes" id="UP000297890">
    <property type="component" value="Unassembled WGS sequence"/>
</dbReference>
<feature type="domain" description="Terminase large subunit gp17-like C-terminal" evidence="2">
    <location>
        <begin position="533"/>
        <end position="635"/>
    </location>
</feature>
<evidence type="ECO:0000313" key="4">
    <source>
        <dbReference type="Proteomes" id="UP000297890"/>
    </source>
</evidence>
<name>A0A4Z0F505_9GAMM</name>
<dbReference type="Pfam" id="PF17289">
    <property type="entry name" value="Terminase_6C"/>
    <property type="match status" value="1"/>
</dbReference>
<dbReference type="NCBIfam" id="TIGR01443">
    <property type="entry name" value="intein_Cterm"/>
    <property type="match status" value="1"/>
</dbReference>
<dbReference type="AlphaFoldDB" id="A0A4Z0F505"/>
<feature type="non-terminal residue" evidence="3">
    <location>
        <position position="646"/>
    </location>
</feature>
<reference evidence="3 4" key="1">
    <citation type="journal article" date="2019" name="ISME J.">
        <title>Candidatus Macondimonas diazotrophica, a novel gammaproteobacterial genus dominating crude-oil-contaminated coastal sediments.</title>
        <authorList>
            <person name="Karthikeyan S."/>
            <person name="Konstantinidis K."/>
        </authorList>
    </citation>
    <scope>NUCLEOTIDE SEQUENCE [LARGE SCALE GENOMIC DNA]</scope>
    <source>
        <strain evidence="3 4">KTK01</strain>
    </source>
</reference>
<dbReference type="Gene3D" id="3.30.420.240">
    <property type="match status" value="1"/>
</dbReference>
<dbReference type="SUPFAM" id="SSF51294">
    <property type="entry name" value="Hedgehog/intein (Hint) domain"/>
    <property type="match status" value="1"/>
</dbReference>